<reference evidence="2" key="2">
    <citation type="submission" date="2013-12" db="EMBL/GenBank/DDBJ databases">
        <authorList>
            <person name="Yu Y."/>
            <person name="Lee S."/>
            <person name="de Baynast K."/>
            <person name="Wissotski M."/>
            <person name="Liu L."/>
            <person name="Talag J."/>
            <person name="Goicoechea J."/>
            <person name="Angelova A."/>
            <person name="Jetty R."/>
            <person name="Kudrna D."/>
            <person name="Golser W."/>
            <person name="Rivera L."/>
            <person name="Zhang J."/>
            <person name="Wing R."/>
        </authorList>
    </citation>
    <scope>NUCLEOTIDE SEQUENCE</scope>
</reference>
<sequence length="94" mass="10700">MERVTLFLNLMHSVRDGCGVADLPWAAAATASIRPYELNSHRRLHCKKILHGPCNEYQWWEFHTYAIDDFSVEGSTPKSSKMSGLFFLIVAICI</sequence>
<reference evidence="1 2" key="1">
    <citation type="submission" date="2012-08" db="EMBL/GenBank/DDBJ databases">
        <title>Oryza genome evolution.</title>
        <authorList>
            <person name="Wing R.A."/>
        </authorList>
    </citation>
    <scope>NUCLEOTIDE SEQUENCE</scope>
</reference>
<dbReference type="Proteomes" id="UP000032180">
    <property type="component" value="Chromosome 9"/>
</dbReference>
<dbReference type="Gramene" id="LPERR09G13720.1">
    <property type="protein sequence ID" value="LPERR09G13720.1"/>
    <property type="gene ID" value="LPERR09G13720"/>
</dbReference>
<name>A0A0D9XG38_9ORYZ</name>
<dbReference type="HOGENOM" id="CLU_2389415_0_0_1"/>
<proteinExistence type="predicted"/>
<evidence type="ECO:0000313" key="2">
    <source>
        <dbReference type="Proteomes" id="UP000032180"/>
    </source>
</evidence>
<accession>A0A0D9XG38</accession>
<organism evidence="1 2">
    <name type="scientific">Leersia perrieri</name>
    <dbReference type="NCBI Taxonomy" id="77586"/>
    <lineage>
        <taxon>Eukaryota</taxon>
        <taxon>Viridiplantae</taxon>
        <taxon>Streptophyta</taxon>
        <taxon>Embryophyta</taxon>
        <taxon>Tracheophyta</taxon>
        <taxon>Spermatophyta</taxon>
        <taxon>Magnoliopsida</taxon>
        <taxon>Liliopsida</taxon>
        <taxon>Poales</taxon>
        <taxon>Poaceae</taxon>
        <taxon>BOP clade</taxon>
        <taxon>Oryzoideae</taxon>
        <taxon>Oryzeae</taxon>
        <taxon>Oryzinae</taxon>
        <taxon>Leersia</taxon>
    </lineage>
</organism>
<evidence type="ECO:0000313" key="1">
    <source>
        <dbReference type="EnsemblPlants" id="LPERR09G13720.1"/>
    </source>
</evidence>
<dbReference type="EnsemblPlants" id="LPERR09G13720.1">
    <property type="protein sequence ID" value="LPERR09G13720.1"/>
    <property type="gene ID" value="LPERR09G13720"/>
</dbReference>
<protein>
    <submittedName>
        <fullName evidence="1">Uncharacterized protein</fullName>
    </submittedName>
</protein>
<reference evidence="1" key="3">
    <citation type="submission" date="2015-04" db="UniProtKB">
        <authorList>
            <consortium name="EnsemblPlants"/>
        </authorList>
    </citation>
    <scope>IDENTIFICATION</scope>
</reference>
<dbReference type="AlphaFoldDB" id="A0A0D9XG38"/>
<keyword evidence="2" id="KW-1185">Reference proteome</keyword>